<dbReference type="Proteomes" id="UP000195521">
    <property type="component" value="Unassembled WGS sequence"/>
</dbReference>
<feature type="signal peptide" evidence="2">
    <location>
        <begin position="1"/>
        <end position="23"/>
    </location>
</feature>
<sequence>MKNASLTSLLLNIFFFWLKQIHCKHVENRECKQWDSWSTCKDGISTRICLTDKSLTEKQTCTKCDNWSAWSTCVNGKRSRNVTNCPFIREEQDCDPNASEQQNARNNITINFDNNNEAHVDEEKQNDNFENVMETESRLPVTGDNTDVTFIEKSTQKEEKNDHTKNSFAHVMNNLHHKNIGNHNITLSTTSPSEEITHVDTNQGSLQSDEKTDNANHMIDTTLEKKDSNKGEEEKEENKSIYDLNSNQVDEAKIGLSSEPKKSKSFRDNKSDKFPTLPGESVKQINAIPKHINRNYLYEQQGEKYEHEENKSRKKHNTGGEKTGGAPNFNQTYIASGMGIIFLLTGSAASYAMYAGKYNQLSEEEKPENFEVIFNDDIKVKENNKSMYEDEFWAIG</sequence>
<reference evidence="4" key="1">
    <citation type="submission" date="2017-04" db="EMBL/GenBank/DDBJ databases">
        <title>Plasmodium gonderi genome.</title>
        <authorList>
            <person name="Arisue N."/>
            <person name="Honma H."/>
            <person name="Kawai S."/>
            <person name="Tougan T."/>
            <person name="Tanabe K."/>
            <person name="Horii T."/>
        </authorList>
    </citation>
    <scope>NUCLEOTIDE SEQUENCE [LARGE SCALE GENOMIC DNA]</scope>
    <source>
        <strain evidence="4">ATCC 30045</strain>
    </source>
</reference>
<evidence type="ECO:0000313" key="3">
    <source>
        <dbReference type="EMBL" id="GAW79987.1"/>
    </source>
</evidence>
<keyword evidence="3" id="KW-0477">Merozoite</keyword>
<comment type="caution">
    <text evidence="3">The sequence shown here is derived from an EMBL/GenBank/DDBJ whole genome shotgun (WGS) entry which is preliminary data.</text>
</comment>
<proteinExistence type="predicted"/>
<feature type="region of interest" description="Disordered" evidence="1">
    <location>
        <begin position="200"/>
        <end position="279"/>
    </location>
</feature>
<organism evidence="3 4">
    <name type="scientific">Plasmodium gonderi</name>
    <dbReference type="NCBI Taxonomy" id="77519"/>
    <lineage>
        <taxon>Eukaryota</taxon>
        <taxon>Sar</taxon>
        <taxon>Alveolata</taxon>
        <taxon>Apicomplexa</taxon>
        <taxon>Aconoidasida</taxon>
        <taxon>Haemosporida</taxon>
        <taxon>Plasmodiidae</taxon>
        <taxon>Plasmodium</taxon>
        <taxon>Plasmodium (Plasmodium)</taxon>
    </lineage>
</organism>
<protein>
    <submittedName>
        <fullName evidence="3">Merozoite TRAP-like protein</fullName>
    </submittedName>
</protein>
<feature type="chain" id="PRO_5012372435" evidence="2">
    <location>
        <begin position="24"/>
        <end position="396"/>
    </location>
</feature>
<feature type="compositionally biased region" description="Basic and acidic residues" evidence="1">
    <location>
        <begin position="222"/>
        <end position="240"/>
    </location>
</feature>
<dbReference type="AlphaFoldDB" id="A0A1Y1JFJ9"/>
<dbReference type="EMBL" id="BDQF01000007">
    <property type="protein sequence ID" value="GAW79987.1"/>
    <property type="molecule type" value="Genomic_DNA"/>
</dbReference>
<dbReference type="RefSeq" id="XP_028542576.1">
    <property type="nucleotide sequence ID" value="XM_028686775.1"/>
</dbReference>
<dbReference type="GeneID" id="39746699"/>
<feature type="compositionally biased region" description="Basic and acidic residues" evidence="1">
    <location>
        <begin position="259"/>
        <end position="273"/>
    </location>
</feature>
<feature type="region of interest" description="Disordered" evidence="1">
    <location>
        <begin position="304"/>
        <end position="326"/>
    </location>
</feature>
<keyword evidence="4" id="KW-1185">Reference proteome</keyword>
<evidence type="ECO:0000256" key="1">
    <source>
        <dbReference type="SAM" id="MobiDB-lite"/>
    </source>
</evidence>
<evidence type="ECO:0000313" key="4">
    <source>
        <dbReference type="Proteomes" id="UP000195521"/>
    </source>
</evidence>
<dbReference type="OrthoDB" id="383129at2759"/>
<accession>A0A1Y1JFJ9</accession>
<dbReference type="OMA" id="NCPFIRE"/>
<evidence type="ECO:0000256" key="2">
    <source>
        <dbReference type="SAM" id="SignalP"/>
    </source>
</evidence>
<feature type="region of interest" description="Disordered" evidence="1">
    <location>
        <begin position="124"/>
        <end position="145"/>
    </location>
</feature>
<name>A0A1Y1JFJ9_PLAGO</name>
<gene>
    <name evidence="3" type="ORF">PGO_061320</name>
</gene>
<keyword evidence="2" id="KW-0732">Signal</keyword>